<feature type="compositionally biased region" description="Basic and acidic residues" evidence="1">
    <location>
        <begin position="71"/>
        <end position="90"/>
    </location>
</feature>
<dbReference type="OrthoDB" id="5194448at2"/>
<feature type="compositionally biased region" description="Polar residues" evidence="1">
    <location>
        <begin position="21"/>
        <end position="35"/>
    </location>
</feature>
<reference evidence="3 4" key="1">
    <citation type="submission" date="2019-01" db="EMBL/GenBank/DDBJ databases">
        <authorList>
            <person name="Li J."/>
        </authorList>
    </citation>
    <scope>NUCLEOTIDE SEQUENCE [LARGE SCALE GENOMIC DNA]</scope>
    <source>
        <strain evidence="3 4">CCUG 35506</strain>
    </source>
</reference>
<keyword evidence="2" id="KW-1133">Transmembrane helix</keyword>
<feature type="transmembrane region" description="Helical" evidence="2">
    <location>
        <begin position="123"/>
        <end position="144"/>
    </location>
</feature>
<keyword evidence="2" id="KW-0812">Transmembrane</keyword>
<keyword evidence="4" id="KW-1185">Reference proteome</keyword>
<dbReference type="AlphaFoldDB" id="A0A4Q2JVM3"/>
<evidence type="ECO:0000313" key="4">
    <source>
        <dbReference type="Proteomes" id="UP000292935"/>
    </source>
</evidence>
<proteinExistence type="predicted"/>
<gene>
    <name evidence="3" type="ORF">ESP57_01340</name>
</gene>
<feature type="region of interest" description="Disordered" evidence="1">
    <location>
        <begin position="1"/>
        <end position="90"/>
    </location>
</feature>
<keyword evidence="2" id="KW-0472">Membrane</keyword>
<dbReference type="InterPro" id="IPR021403">
    <property type="entry name" value="DUF3043"/>
</dbReference>
<evidence type="ECO:0000256" key="1">
    <source>
        <dbReference type="SAM" id="MobiDB-lite"/>
    </source>
</evidence>
<feature type="transmembrane region" description="Helical" evidence="2">
    <location>
        <begin position="150"/>
        <end position="173"/>
    </location>
</feature>
<comment type="caution">
    <text evidence="3">The sequence shown here is derived from an EMBL/GenBank/DDBJ whole genome shotgun (WGS) entry which is preliminary data.</text>
</comment>
<name>A0A4Q2JVM3_9MICO</name>
<accession>A0A4Q2JVM3</accession>
<dbReference type="EMBL" id="SDPO01000001">
    <property type="protein sequence ID" value="RXZ50490.1"/>
    <property type="molecule type" value="Genomic_DNA"/>
</dbReference>
<organism evidence="3 4">
    <name type="scientific">Agromyces fucosus</name>
    <dbReference type="NCBI Taxonomy" id="41985"/>
    <lineage>
        <taxon>Bacteria</taxon>
        <taxon>Bacillati</taxon>
        <taxon>Actinomycetota</taxon>
        <taxon>Actinomycetes</taxon>
        <taxon>Micrococcales</taxon>
        <taxon>Microbacteriaceae</taxon>
        <taxon>Agromyces</taxon>
    </lineage>
</organism>
<evidence type="ECO:0000256" key="2">
    <source>
        <dbReference type="SAM" id="Phobius"/>
    </source>
</evidence>
<dbReference type="Proteomes" id="UP000292935">
    <property type="component" value="Unassembled WGS sequence"/>
</dbReference>
<evidence type="ECO:0000313" key="3">
    <source>
        <dbReference type="EMBL" id="RXZ50490.1"/>
    </source>
</evidence>
<dbReference type="Pfam" id="PF11241">
    <property type="entry name" value="DUF3043"/>
    <property type="match status" value="1"/>
</dbReference>
<protein>
    <submittedName>
        <fullName evidence="3">DUF3043 domain-containing protein</fullName>
    </submittedName>
</protein>
<sequence>MRLGHAGNLKGTDSRNPVAKNPNNTEEPSAQTPKQAETLEETQARLKAGKGAPTPSRAQQEAARKRPLVPNDRKEAAKQARSKAAESRERARIGMAVGDERYLPARDRGPQKKYVRDYVDARFSIGEVLIPVMFAVILLTFVPSPEVQSIGILALWAFFLVAVIDSVVLGFIVTKKLAAKFGADKVERVRWYAAMRALQLRPLRLPKPQVKRWNYPE</sequence>